<dbReference type="OrthoDB" id="9798629at2"/>
<dbReference type="PANTHER" id="PTHR30558:SF7">
    <property type="entry name" value="TOL-PAL SYSTEM PROTEIN TOLR"/>
    <property type="match status" value="1"/>
</dbReference>
<feature type="region of interest" description="Disordered" evidence="8">
    <location>
        <begin position="1"/>
        <end position="30"/>
    </location>
</feature>
<keyword evidence="7" id="KW-0653">Protein transport</keyword>
<comment type="similarity">
    <text evidence="2 7">Belongs to the ExbD/TolR family.</text>
</comment>
<dbReference type="AlphaFoldDB" id="A0A1H2Y5T5"/>
<evidence type="ECO:0000256" key="8">
    <source>
        <dbReference type="SAM" id="MobiDB-lite"/>
    </source>
</evidence>
<dbReference type="STRING" id="1545044.SAMN05444276_102733"/>
<evidence type="ECO:0000256" key="6">
    <source>
        <dbReference type="ARBA" id="ARBA00023136"/>
    </source>
</evidence>
<proteinExistence type="inferred from homology"/>
<evidence type="ECO:0000256" key="3">
    <source>
        <dbReference type="ARBA" id="ARBA00022475"/>
    </source>
</evidence>
<evidence type="ECO:0000256" key="2">
    <source>
        <dbReference type="ARBA" id="ARBA00005811"/>
    </source>
</evidence>
<keyword evidence="11" id="KW-1185">Reference proteome</keyword>
<dbReference type="GO" id="GO:0005886">
    <property type="term" value="C:plasma membrane"/>
    <property type="evidence" value="ECO:0007669"/>
    <property type="project" value="UniProtKB-SubCell"/>
</dbReference>
<feature type="transmembrane region" description="Helical" evidence="9">
    <location>
        <begin position="34"/>
        <end position="59"/>
    </location>
</feature>
<reference evidence="11" key="1">
    <citation type="submission" date="2016-10" db="EMBL/GenBank/DDBJ databases">
        <authorList>
            <person name="Varghese N."/>
            <person name="Submissions S."/>
        </authorList>
    </citation>
    <scope>NUCLEOTIDE SEQUENCE [LARGE SCALE GENOMIC DNA]</scope>
    <source>
        <strain evidence="11">DSM 29303</strain>
    </source>
</reference>
<evidence type="ECO:0000256" key="9">
    <source>
        <dbReference type="SAM" id="Phobius"/>
    </source>
</evidence>
<keyword evidence="10" id="KW-0132">Cell division</keyword>
<keyword evidence="4 7" id="KW-0812">Transmembrane</keyword>
<evidence type="ECO:0000256" key="5">
    <source>
        <dbReference type="ARBA" id="ARBA00022989"/>
    </source>
</evidence>
<dbReference type="Proteomes" id="UP000182944">
    <property type="component" value="Unassembled WGS sequence"/>
</dbReference>
<protein>
    <submittedName>
        <fullName evidence="10">Cell division and transport-associated protein TolR</fullName>
    </submittedName>
</protein>
<keyword evidence="3" id="KW-1003">Cell membrane</keyword>
<keyword evidence="7" id="KW-0813">Transport</keyword>
<dbReference type="PANTHER" id="PTHR30558">
    <property type="entry name" value="EXBD MEMBRANE COMPONENT OF PMF-DRIVEN MACROMOLECULE IMPORT SYSTEM"/>
    <property type="match status" value="1"/>
</dbReference>
<keyword evidence="6 9" id="KW-0472">Membrane</keyword>
<evidence type="ECO:0000256" key="4">
    <source>
        <dbReference type="ARBA" id="ARBA00022692"/>
    </source>
</evidence>
<evidence type="ECO:0000256" key="1">
    <source>
        <dbReference type="ARBA" id="ARBA00004162"/>
    </source>
</evidence>
<feature type="compositionally biased region" description="Pro residues" evidence="8">
    <location>
        <begin position="187"/>
        <end position="202"/>
    </location>
</feature>
<dbReference type="Gene3D" id="3.30.420.270">
    <property type="match status" value="1"/>
</dbReference>
<dbReference type="GO" id="GO:0015031">
    <property type="term" value="P:protein transport"/>
    <property type="evidence" value="ECO:0007669"/>
    <property type="project" value="UniProtKB-KW"/>
</dbReference>
<dbReference type="Pfam" id="PF02472">
    <property type="entry name" value="ExbD"/>
    <property type="match status" value="1"/>
</dbReference>
<sequence length="202" mass="20419">MGAGPLPGKGSRKTALAGAAQSGRRGRRRSAPMAEINVTPFVDVMLVLLIIFMVAAPLLTVGVPLQLPQTAAEAVRAEPEEPLTVSIPADGPLVLMTTTVPEDEFVTRLRAVAAERASPRIYLRADGAVAYARVMQVMGALNAAGYHDIVLVTDAGGPTMDAGAPGAVQPAAVPAAQPAAQPAAPSATPPAVQPQPGAPGNG</sequence>
<feature type="region of interest" description="Disordered" evidence="8">
    <location>
        <begin position="166"/>
        <end position="202"/>
    </location>
</feature>
<dbReference type="InterPro" id="IPR003400">
    <property type="entry name" value="ExbD"/>
</dbReference>
<evidence type="ECO:0000313" key="11">
    <source>
        <dbReference type="Proteomes" id="UP000182944"/>
    </source>
</evidence>
<dbReference type="GO" id="GO:0022857">
    <property type="term" value="F:transmembrane transporter activity"/>
    <property type="evidence" value="ECO:0007669"/>
    <property type="project" value="InterPro"/>
</dbReference>
<organism evidence="10 11">
    <name type="scientific">Paracoccus sanguinis</name>
    <dbReference type="NCBI Taxonomy" id="1545044"/>
    <lineage>
        <taxon>Bacteria</taxon>
        <taxon>Pseudomonadati</taxon>
        <taxon>Pseudomonadota</taxon>
        <taxon>Alphaproteobacteria</taxon>
        <taxon>Rhodobacterales</taxon>
        <taxon>Paracoccaceae</taxon>
        <taxon>Paracoccus</taxon>
    </lineage>
</organism>
<evidence type="ECO:0000313" key="10">
    <source>
        <dbReference type="EMBL" id="SDX00024.1"/>
    </source>
</evidence>
<dbReference type="GO" id="GO:0051301">
    <property type="term" value="P:cell division"/>
    <property type="evidence" value="ECO:0007669"/>
    <property type="project" value="UniProtKB-KW"/>
</dbReference>
<comment type="subcellular location">
    <subcellularLocation>
        <location evidence="1">Cell membrane</location>
        <topology evidence="1">Single-pass membrane protein</topology>
    </subcellularLocation>
    <subcellularLocation>
        <location evidence="7">Cell membrane</location>
        <topology evidence="7">Single-pass type II membrane protein</topology>
    </subcellularLocation>
</comment>
<accession>A0A1H2Y5T5</accession>
<dbReference type="EMBL" id="FNNA01000002">
    <property type="protein sequence ID" value="SDX00024.1"/>
    <property type="molecule type" value="Genomic_DNA"/>
</dbReference>
<keyword evidence="5 9" id="KW-1133">Transmembrane helix</keyword>
<name>A0A1H2Y5T5_9RHOB</name>
<feature type="compositionally biased region" description="Low complexity" evidence="8">
    <location>
        <begin position="166"/>
        <end position="186"/>
    </location>
</feature>
<gene>
    <name evidence="10" type="ORF">SAMN05444276_102733</name>
</gene>
<keyword evidence="10" id="KW-0131">Cell cycle</keyword>
<evidence type="ECO:0000256" key="7">
    <source>
        <dbReference type="RuleBase" id="RU003879"/>
    </source>
</evidence>